<sequence>MMLLFPEPVQLKPQSLEDIVKRYLQLNNGGEYKYIENFYQEFCHWIERDDTDLEDPVIYELCKSVYRYLLQSNDHLLYDQTVDEWIKQLSVVNYTLCSKDEKKILILLDQKVPEYLYYNFSRDVFLERIFQSPNQLVIGNIMKSIINEGLFYKILKMKIRKNVNPLSLPSKFILNVNFKSTPLSNIIGRDNLDSFLEKEFKDNISLVVINILKQVYSSEEMFYRPDPESTSTPKVKLDKEFIVSLISLVLSENLENSNIEEHDMVIRFLCLYSISSLSKINIEELKPNYFKLLPHIYKYNQIQKVYGHYKESPSPQNAASPKKKYYYILHFYKFYFGQEMVESNALKFFLDWTTQILTGGINDNNNFTGIGALYAIGLESTEIRENIQLIYQRLIDIIKLSKKTEPLQPVYICLTKLIDQQKNLLINMADSLLSFLLKRTKVLLSTDEEVMDTSEHPFFELLIMVCINCESVTLDRFDQLFENLFDKNWNNRIKSLQRIILSIDPQHLHQLEGYETYSKKLYKAMKYNLKLEKSGTLSYLECYLHLNPLPENIESITNRLLNFAMLKVYFNSAEDIPPLMRVHESITPFLQLYNNNSNSPYHKYATFIDKVINIGIGLIKLSTTAPNRKKPYKYLLEFIKTPVDIQYFLVKKLHYRRIENIPTILKIYKHYILMGYSDIVKESIEGLNDLHDKVVVLNRMKSHLNLQNEIYKLILLEHKYMFSVCTSTIVDMILSMSDPKAFYIDLLLEYPNSISLHSIIEVHKQIIKSLSLDPDNLSNLHSIFITTCSKVKSYPLDDLKWFEYIISLSKDIQDTQPLESPLVKIYENFTSKTLSKSLLQGIILENNLYSKLDFLIKMDKDQLNIISLPVNNTITNSPITTVFQPTIILYLLNLIYRHSITLTPSEVLEYSLVSKSFFWACTKLFKIHPISRGKLKYKYDYTSQWSLLQKSVYQLDYNQLCYFTLEKRLEIFYQASSLSISNEFLFKPNRDLVNLYHLSITVKIEWLFSDYYLGAIHHLLNNCFKLQSFKMEIRDPSDPHLIKYHSKSYKTNLNTLTPIIESILKQNKSLTLLTIKTLNRYDYDSYKDTLDLLLSTYKSSKLEIKFNQ</sequence>
<dbReference type="EMBL" id="LODT01000039">
    <property type="protein sequence ID" value="KYQ89576.1"/>
    <property type="molecule type" value="Genomic_DNA"/>
</dbReference>
<proteinExistence type="predicted"/>
<dbReference type="Proteomes" id="UP000076078">
    <property type="component" value="Unassembled WGS sequence"/>
</dbReference>
<dbReference type="AlphaFoldDB" id="A0A151Z6I3"/>
<gene>
    <name evidence="1" type="ORF">DLAC_09532</name>
</gene>
<dbReference type="InParanoid" id="A0A151Z6I3"/>
<comment type="caution">
    <text evidence="1">The sequence shown here is derived from an EMBL/GenBank/DDBJ whole genome shotgun (WGS) entry which is preliminary data.</text>
</comment>
<name>A0A151Z6I3_TIELA</name>
<protein>
    <submittedName>
        <fullName evidence="1">Uncharacterized protein</fullName>
    </submittedName>
</protein>
<reference evidence="1 2" key="1">
    <citation type="submission" date="2015-12" db="EMBL/GenBank/DDBJ databases">
        <title>Dictyostelia acquired genes for synthesis and detection of signals that induce cell-type specialization by lateral gene transfer from prokaryotes.</title>
        <authorList>
            <person name="Gloeckner G."/>
            <person name="Schaap P."/>
        </authorList>
    </citation>
    <scope>NUCLEOTIDE SEQUENCE [LARGE SCALE GENOMIC DNA]</scope>
    <source>
        <strain evidence="1 2">TK</strain>
    </source>
</reference>
<evidence type="ECO:0000313" key="2">
    <source>
        <dbReference type="Proteomes" id="UP000076078"/>
    </source>
</evidence>
<organism evidence="1 2">
    <name type="scientific">Tieghemostelium lacteum</name>
    <name type="common">Slime mold</name>
    <name type="synonym">Dictyostelium lacteum</name>
    <dbReference type="NCBI Taxonomy" id="361077"/>
    <lineage>
        <taxon>Eukaryota</taxon>
        <taxon>Amoebozoa</taxon>
        <taxon>Evosea</taxon>
        <taxon>Eumycetozoa</taxon>
        <taxon>Dictyostelia</taxon>
        <taxon>Dictyosteliales</taxon>
        <taxon>Raperosteliaceae</taxon>
        <taxon>Tieghemostelium</taxon>
    </lineage>
</organism>
<accession>A0A151Z6I3</accession>
<evidence type="ECO:0000313" key="1">
    <source>
        <dbReference type="EMBL" id="KYQ89576.1"/>
    </source>
</evidence>
<keyword evidence="2" id="KW-1185">Reference proteome</keyword>